<proteinExistence type="predicted"/>
<name>A0A815RRZ3_9BILA</name>
<evidence type="ECO:0000313" key="1">
    <source>
        <dbReference type="EMBL" id="CAF1480769.1"/>
    </source>
</evidence>
<organism evidence="1 2">
    <name type="scientific">Rotaria sordida</name>
    <dbReference type="NCBI Taxonomy" id="392033"/>
    <lineage>
        <taxon>Eukaryota</taxon>
        <taxon>Metazoa</taxon>
        <taxon>Spiralia</taxon>
        <taxon>Gnathifera</taxon>
        <taxon>Rotifera</taxon>
        <taxon>Eurotatoria</taxon>
        <taxon>Bdelloidea</taxon>
        <taxon>Philodinida</taxon>
        <taxon>Philodinidae</taxon>
        <taxon>Rotaria</taxon>
    </lineage>
</organism>
<comment type="caution">
    <text evidence="1">The sequence shown here is derived from an EMBL/GenBank/DDBJ whole genome shotgun (WGS) entry which is preliminary data.</text>
</comment>
<gene>
    <name evidence="1" type="ORF">ZHD862_LOCUS36554</name>
</gene>
<dbReference type="Proteomes" id="UP000663864">
    <property type="component" value="Unassembled WGS sequence"/>
</dbReference>
<protein>
    <submittedName>
        <fullName evidence="1">Uncharacterized protein</fullName>
    </submittedName>
</protein>
<dbReference type="Gene3D" id="3.80.10.10">
    <property type="entry name" value="Ribonuclease Inhibitor"/>
    <property type="match status" value="1"/>
</dbReference>
<reference evidence="1" key="1">
    <citation type="submission" date="2021-02" db="EMBL/GenBank/DDBJ databases">
        <authorList>
            <person name="Nowell W R."/>
        </authorList>
    </citation>
    <scope>NUCLEOTIDE SEQUENCE</scope>
</reference>
<dbReference type="EMBL" id="CAJNOT010006034">
    <property type="protein sequence ID" value="CAF1480769.1"/>
    <property type="molecule type" value="Genomic_DNA"/>
</dbReference>
<accession>A0A815RRZ3</accession>
<dbReference type="AlphaFoldDB" id="A0A815RRZ3"/>
<sequence length="441" mass="51207">MIPVEYILPQLHSLTINNIDYIQNSTLFYICIFRLPKLKYCKIKFESKDDVQLLPKSTDKFSPIECLVINHSFRFQSFNNLLSYLYQLRHLSINYLNGFDLKHMEFYPIVLKNLKYISLELDLVPFNQLEKLIKNFFYYVEVLRLTTKADSTYLDAKKWEQLIVSYMPNPRIFDINHEGSQQINQVTYHDLINQFNSSFYIEKKWFFTHQHYWQETIKSGIFYSTNPYRKDYTFYWELDEQLCSHLQEKNLNSVKHLHMCSNPVTDTCINYFPNVTSLTITDSFQTSDDPISQTLNRMVSLKKSISWVASSIPGDATSIPSNATSIPGDATSIPGDATSIPSNATSIPGDATSIPSNATSIPGDATSITELLHLLCFTSNLYILKFDSICFCKNTVTSIQQKEEFHHISDVNKLKRLHIRETCTFEEIKMLVDLFSQLQYL</sequence>
<evidence type="ECO:0000313" key="2">
    <source>
        <dbReference type="Proteomes" id="UP000663864"/>
    </source>
</evidence>
<dbReference type="InterPro" id="IPR032675">
    <property type="entry name" value="LRR_dom_sf"/>
</dbReference>